<dbReference type="PANTHER" id="PTHR35268:SF1">
    <property type="entry name" value="UBIQUINOL-CYTOCHROME-C REDUCTASE COMPLEX ASSEMBLY FACTOR 4"/>
    <property type="match status" value="1"/>
</dbReference>
<sequence length="159" mass="19008">MLAVLKPCCFKLVNKCHHINKFTRIDRLVKNERLLKRWMSEVKQIKPNEDEEDEDKPIQYTTSKAHKEWKAHYNFRAADEEIKDLKIKHRAFSVSFFAVLIYFCFLREENDIDEELGKTLFERLPHLEKPFIEKAIHDHKLAGKDTAALEKRLKELENN</sequence>
<dbReference type="EMBL" id="NCKV01002041">
    <property type="protein sequence ID" value="RWS27400.1"/>
    <property type="molecule type" value="Genomic_DNA"/>
</dbReference>
<dbReference type="AlphaFoldDB" id="A0A443SIQ9"/>
<dbReference type="OrthoDB" id="5783753at2759"/>
<dbReference type="Proteomes" id="UP000288716">
    <property type="component" value="Unassembled WGS sequence"/>
</dbReference>
<dbReference type="InterPro" id="IPR029160">
    <property type="entry name" value="UQCC4"/>
</dbReference>
<name>A0A443SIQ9_9ACAR</name>
<reference evidence="1 2" key="1">
    <citation type="journal article" date="2018" name="Gigascience">
        <title>Genomes of trombidid mites reveal novel predicted allergens and laterally-transferred genes associated with secondary metabolism.</title>
        <authorList>
            <person name="Dong X."/>
            <person name="Chaisiri K."/>
            <person name="Xia D."/>
            <person name="Armstrong S.D."/>
            <person name="Fang Y."/>
            <person name="Donnelly M.J."/>
            <person name="Kadowaki T."/>
            <person name="McGarry J.W."/>
            <person name="Darby A.C."/>
            <person name="Makepeace B.L."/>
        </authorList>
    </citation>
    <scope>NUCLEOTIDE SEQUENCE [LARGE SCALE GENOMIC DNA]</scope>
    <source>
        <strain evidence="1">UoL-UT</strain>
    </source>
</reference>
<keyword evidence="2" id="KW-1185">Reference proteome</keyword>
<evidence type="ECO:0000313" key="1">
    <source>
        <dbReference type="EMBL" id="RWS27400.1"/>
    </source>
</evidence>
<proteinExistence type="predicted"/>
<comment type="caution">
    <text evidence="1">The sequence shown here is derived from an EMBL/GenBank/DDBJ whole genome shotgun (WGS) entry which is preliminary data.</text>
</comment>
<dbReference type="VEuPathDB" id="VectorBase:LDEU004641"/>
<accession>A0A443SIQ9</accession>
<dbReference type="Pfam" id="PF15013">
    <property type="entry name" value="CCSMST1"/>
    <property type="match status" value="1"/>
</dbReference>
<evidence type="ECO:0000313" key="2">
    <source>
        <dbReference type="Proteomes" id="UP000288716"/>
    </source>
</evidence>
<protein>
    <submittedName>
        <fullName evidence="1">Uncharacterized protein</fullName>
    </submittedName>
</protein>
<organism evidence="1 2">
    <name type="scientific">Leptotrombidium deliense</name>
    <dbReference type="NCBI Taxonomy" id="299467"/>
    <lineage>
        <taxon>Eukaryota</taxon>
        <taxon>Metazoa</taxon>
        <taxon>Ecdysozoa</taxon>
        <taxon>Arthropoda</taxon>
        <taxon>Chelicerata</taxon>
        <taxon>Arachnida</taxon>
        <taxon>Acari</taxon>
        <taxon>Acariformes</taxon>
        <taxon>Trombidiformes</taxon>
        <taxon>Prostigmata</taxon>
        <taxon>Anystina</taxon>
        <taxon>Parasitengona</taxon>
        <taxon>Trombiculoidea</taxon>
        <taxon>Trombiculidae</taxon>
        <taxon>Leptotrombidium</taxon>
    </lineage>
</organism>
<gene>
    <name evidence="1" type="ORF">B4U80_06405</name>
</gene>
<dbReference type="PANTHER" id="PTHR35268">
    <property type="entry name" value="PROTEIN CCSMST1"/>
    <property type="match status" value="1"/>
</dbReference>